<evidence type="ECO:0000313" key="3">
    <source>
        <dbReference type="Proteomes" id="UP000286716"/>
    </source>
</evidence>
<dbReference type="AlphaFoldDB" id="A0A428VPU0"/>
<dbReference type="GO" id="GO:0005737">
    <property type="term" value="C:cytoplasm"/>
    <property type="evidence" value="ECO:0007669"/>
    <property type="project" value="TreeGrafter"/>
</dbReference>
<evidence type="ECO:0000313" key="2">
    <source>
        <dbReference type="EMBL" id="RSM32834.1"/>
    </source>
</evidence>
<dbReference type="GO" id="GO:0003824">
    <property type="term" value="F:catalytic activity"/>
    <property type="evidence" value="ECO:0007669"/>
    <property type="project" value="InterPro"/>
</dbReference>
<proteinExistence type="predicted"/>
<comment type="caution">
    <text evidence="2">The sequence shown here is derived from an EMBL/GenBank/DDBJ whole genome shotgun (WGS) entry which is preliminary data.</text>
</comment>
<dbReference type="SUPFAM" id="SSF52777">
    <property type="entry name" value="CoA-dependent acyltransferases"/>
    <property type="match status" value="1"/>
</dbReference>
<dbReference type="InterPro" id="IPR001242">
    <property type="entry name" value="Condensation_dom"/>
</dbReference>
<organism evidence="2 3">
    <name type="scientific">Amycolatopsis balhimycina DSM 5908</name>
    <dbReference type="NCBI Taxonomy" id="1081091"/>
    <lineage>
        <taxon>Bacteria</taxon>
        <taxon>Bacillati</taxon>
        <taxon>Actinomycetota</taxon>
        <taxon>Actinomycetes</taxon>
        <taxon>Pseudonocardiales</taxon>
        <taxon>Pseudonocardiaceae</taxon>
        <taxon>Amycolatopsis</taxon>
    </lineage>
</organism>
<dbReference type="Proteomes" id="UP000286716">
    <property type="component" value="Unassembled WGS sequence"/>
</dbReference>
<dbReference type="GO" id="GO:0031177">
    <property type="term" value="F:phosphopantetheine binding"/>
    <property type="evidence" value="ECO:0007669"/>
    <property type="project" value="TreeGrafter"/>
</dbReference>
<dbReference type="Gene3D" id="3.30.559.30">
    <property type="entry name" value="Nonribosomal peptide synthetase, condensation domain"/>
    <property type="match status" value="1"/>
</dbReference>
<dbReference type="RefSeq" id="WP_260473842.1">
    <property type="nucleotide sequence ID" value="NZ_QHHU01000202.1"/>
</dbReference>
<feature type="domain" description="Condensation" evidence="1">
    <location>
        <begin position="5"/>
        <end position="152"/>
    </location>
</feature>
<dbReference type="EMBL" id="QHHU01000202">
    <property type="protein sequence ID" value="RSM32834.1"/>
    <property type="molecule type" value="Genomic_DNA"/>
</dbReference>
<sequence length="238" mass="24923">MSPATVFHVAWSRVLAAVSERSDVVFGTVLLGRANAGADRVPGLFMNTLPVRVRTTELTVGEALTGMRDQLADLMVHEHAPLTLAQAASGLPGGQPLFTAIFNYRHLRLDVEQSGTGIDGVEAVPAGDPTNYPLDITVNQSPTGFELVVEATAPVDPVQVCGLLHTCVANLVTALADAPDRRLATVPILDPEFTGLLRDWNDTAVPGPGGLVPDLFAGQVVRSPDAVALAGSGVELSY</sequence>
<dbReference type="GO" id="GO:0044550">
    <property type="term" value="P:secondary metabolite biosynthetic process"/>
    <property type="evidence" value="ECO:0007669"/>
    <property type="project" value="TreeGrafter"/>
</dbReference>
<dbReference type="Pfam" id="PF00668">
    <property type="entry name" value="Condensation"/>
    <property type="match status" value="1"/>
</dbReference>
<evidence type="ECO:0000259" key="1">
    <source>
        <dbReference type="Pfam" id="PF00668"/>
    </source>
</evidence>
<protein>
    <submittedName>
        <fullName evidence="2">Non-ribosomal peptide synthetase</fullName>
    </submittedName>
</protein>
<keyword evidence="3" id="KW-1185">Reference proteome</keyword>
<reference evidence="2 3" key="1">
    <citation type="submission" date="2018-05" db="EMBL/GenBank/DDBJ databases">
        <title>Evolution of GPA BGCs.</title>
        <authorList>
            <person name="Waglechner N."/>
            <person name="Wright G.D."/>
        </authorList>
    </citation>
    <scope>NUCLEOTIDE SEQUENCE [LARGE SCALE GENOMIC DNA]</scope>
    <source>
        <strain evidence="2 3">DSM 5908</strain>
    </source>
</reference>
<name>A0A428VPU0_AMYBA</name>
<dbReference type="PANTHER" id="PTHR45527">
    <property type="entry name" value="NONRIBOSOMAL PEPTIDE SYNTHETASE"/>
    <property type="match status" value="1"/>
</dbReference>
<accession>A0A428VPU0</accession>
<gene>
    <name evidence="2" type="ORF">DMA12_49285</name>
</gene>
<dbReference type="PANTHER" id="PTHR45527:SF1">
    <property type="entry name" value="FATTY ACID SYNTHASE"/>
    <property type="match status" value="1"/>
</dbReference>
<dbReference type="GO" id="GO:0043041">
    <property type="term" value="P:amino acid activation for nonribosomal peptide biosynthetic process"/>
    <property type="evidence" value="ECO:0007669"/>
    <property type="project" value="TreeGrafter"/>
</dbReference>
<feature type="non-terminal residue" evidence="2">
    <location>
        <position position="238"/>
    </location>
</feature>